<sequence>MLVFDLNDAWRQPIGEADVLLGPTKPIEKSHKPCAHLGERRRSSHRNARSIPRPFLFFLLHRLPTPVSSSIKTSQREHQSLLPSFFDGRTITVSHPKDESVRLPSPFKSSSCSRCAP</sequence>
<gene>
    <name evidence="2" type="ORF">MUK42_34106</name>
</gene>
<reference evidence="2" key="1">
    <citation type="submission" date="2022-05" db="EMBL/GenBank/DDBJ databases">
        <title>The Musa troglodytarum L. genome provides insights into the mechanism of non-climacteric behaviour and enrichment of carotenoids.</title>
        <authorList>
            <person name="Wang J."/>
        </authorList>
    </citation>
    <scope>NUCLEOTIDE SEQUENCE</scope>
    <source>
        <tissue evidence="2">Leaf</tissue>
    </source>
</reference>
<dbReference type="Proteomes" id="UP001055439">
    <property type="component" value="Chromosome 7"/>
</dbReference>
<keyword evidence="3" id="KW-1185">Reference proteome</keyword>
<feature type="compositionally biased region" description="Polar residues" evidence="1">
    <location>
        <begin position="107"/>
        <end position="117"/>
    </location>
</feature>
<name>A0A9E7GM37_9LILI</name>
<accession>A0A9E7GM37</accession>
<dbReference type="EMBL" id="CP097509">
    <property type="protein sequence ID" value="URE17816.1"/>
    <property type="molecule type" value="Genomic_DNA"/>
</dbReference>
<proteinExistence type="predicted"/>
<evidence type="ECO:0000256" key="1">
    <source>
        <dbReference type="SAM" id="MobiDB-lite"/>
    </source>
</evidence>
<evidence type="ECO:0000313" key="3">
    <source>
        <dbReference type="Proteomes" id="UP001055439"/>
    </source>
</evidence>
<feature type="region of interest" description="Disordered" evidence="1">
    <location>
        <begin position="97"/>
        <end position="117"/>
    </location>
</feature>
<organism evidence="2 3">
    <name type="scientific">Musa troglodytarum</name>
    <name type="common">fe'i banana</name>
    <dbReference type="NCBI Taxonomy" id="320322"/>
    <lineage>
        <taxon>Eukaryota</taxon>
        <taxon>Viridiplantae</taxon>
        <taxon>Streptophyta</taxon>
        <taxon>Embryophyta</taxon>
        <taxon>Tracheophyta</taxon>
        <taxon>Spermatophyta</taxon>
        <taxon>Magnoliopsida</taxon>
        <taxon>Liliopsida</taxon>
        <taxon>Zingiberales</taxon>
        <taxon>Musaceae</taxon>
        <taxon>Musa</taxon>
    </lineage>
</organism>
<protein>
    <submittedName>
        <fullName evidence="2">Uncharacterized protein</fullName>
    </submittedName>
</protein>
<dbReference type="AlphaFoldDB" id="A0A9E7GM37"/>
<evidence type="ECO:0000313" key="2">
    <source>
        <dbReference type="EMBL" id="URE17816.1"/>
    </source>
</evidence>
<dbReference type="OrthoDB" id="6078042at2759"/>